<dbReference type="EMBL" id="CM037617">
    <property type="protein sequence ID" value="KAH8005723.1"/>
    <property type="molecule type" value="Genomic_DNA"/>
</dbReference>
<evidence type="ECO:0000313" key="1">
    <source>
        <dbReference type="EMBL" id="KAH8005723.1"/>
    </source>
</evidence>
<proteinExistence type="predicted"/>
<comment type="caution">
    <text evidence="1">The sequence shown here is derived from an EMBL/GenBank/DDBJ whole genome shotgun (WGS) entry which is preliminary data.</text>
</comment>
<reference evidence="1" key="1">
    <citation type="submission" date="2021-08" db="EMBL/GenBank/DDBJ databases">
        <title>The first chromosome-level gecko genome reveals the dynamic sex chromosomes of Neotropical dwarf geckos (Sphaerodactylidae: Sphaerodactylus).</title>
        <authorList>
            <person name="Pinto B.J."/>
            <person name="Keating S.E."/>
            <person name="Gamble T."/>
        </authorList>
    </citation>
    <scope>NUCLEOTIDE SEQUENCE</scope>
    <source>
        <strain evidence="1">TG3544</strain>
    </source>
</reference>
<dbReference type="Proteomes" id="UP000827872">
    <property type="component" value="Linkage Group LG04"/>
</dbReference>
<organism evidence="1 2">
    <name type="scientific">Sphaerodactylus townsendi</name>
    <dbReference type="NCBI Taxonomy" id="933632"/>
    <lineage>
        <taxon>Eukaryota</taxon>
        <taxon>Metazoa</taxon>
        <taxon>Chordata</taxon>
        <taxon>Craniata</taxon>
        <taxon>Vertebrata</taxon>
        <taxon>Euteleostomi</taxon>
        <taxon>Lepidosauria</taxon>
        <taxon>Squamata</taxon>
        <taxon>Bifurcata</taxon>
        <taxon>Gekkota</taxon>
        <taxon>Sphaerodactylidae</taxon>
        <taxon>Sphaerodactylus</taxon>
    </lineage>
</organism>
<evidence type="ECO:0000313" key="2">
    <source>
        <dbReference type="Proteomes" id="UP000827872"/>
    </source>
</evidence>
<sequence length="102" mass="11691">MYRCQFKHPSFSAPSLPCPPLKINNITFGFEETVNHLNETADGRTVGTEWGSPFEIYQKCVLGEPHFRIPRLSSPPLPLKNENKCLMQEKKKDMSLTLLQNK</sequence>
<keyword evidence="2" id="KW-1185">Reference proteome</keyword>
<accession>A0ACB8FJK9</accession>
<protein>
    <submittedName>
        <fullName evidence="1">Uncharacterized protein</fullName>
    </submittedName>
</protein>
<gene>
    <name evidence="1" type="ORF">K3G42_030933</name>
</gene>
<name>A0ACB8FJK9_9SAUR</name>